<organism evidence="1">
    <name type="scientific">Sesamum calycinum</name>
    <dbReference type="NCBI Taxonomy" id="2727403"/>
    <lineage>
        <taxon>Eukaryota</taxon>
        <taxon>Viridiplantae</taxon>
        <taxon>Streptophyta</taxon>
        <taxon>Embryophyta</taxon>
        <taxon>Tracheophyta</taxon>
        <taxon>Spermatophyta</taxon>
        <taxon>Magnoliopsida</taxon>
        <taxon>eudicotyledons</taxon>
        <taxon>Gunneridae</taxon>
        <taxon>Pentapetalae</taxon>
        <taxon>asterids</taxon>
        <taxon>lamiids</taxon>
        <taxon>Lamiales</taxon>
        <taxon>Pedaliaceae</taxon>
        <taxon>Sesamum</taxon>
    </lineage>
</organism>
<proteinExistence type="predicted"/>
<reference evidence="1" key="1">
    <citation type="submission" date="2020-06" db="EMBL/GenBank/DDBJ databases">
        <authorList>
            <person name="Li T."/>
            <person name="Hu X."/>
            <person name="Zhang T."/>
            <person name="Song X."/>
            <person name="Zhang H."/>
            <person name="Dai N."/>
            <person name="Sheng W."/>
            <person name="Hou X."/>
            <person name="Wei L."/>
        </authorList>
    </citation>
    <scope>NUCLEOTIDE SEQUENCE</scope>
    <source>
        <strain evidence="1">KEN8</strain>
        <tissue evidence="1">Leaf</tissue>
    </source>
</reference>
<evidence type="ECO:0000313" key="1">
    <source>
        <dbReference type="EMBL" id="KAL0300198.1"/>
    </source>
</evidence>
<comment type="caution">
    <text evidence="1">The sequence shown here is derived from an EMBL/GenBank/DDBJ whole genome shotgun (WGS) entry which is preliminary data.</text>
</comment>
<dbReference type="AlphaFoldDB" id="A0AAW2K1H7"/>
<sequence length="216" mass="24504">MLSSKILCRKELVDKIKPLIDDQFILNLVNSFLHSPILDKEGRKRALDRGIPPVRFLLPVLFNFFLDKMDRNFSSKFPDWTFARFYHQMFVPIGTGISRDCRITEEILIFLQNAFIAEGGELHILCPGIRYKINRNWLTSKKTPSLLSSKKTDARSLTRNGFRASALILMLVPYSRVASAPLLSYDISSWMKTAPAFSTVFSTCLPGIGIEVGKAN</sequence>
<dbReference type="EMBL" id="JACGWM010000702">
    <property type="protein sequence ID" value="KAL0300198.1"/>
    <property type="molecule type" value="Genomic_DNA"/>
</dbReference>
<reference evidence="1" key="2">
    <citation type="journal article" date="2024" name="Plant">
        <title>Genomic evolution and insights into agronomic trait innovations of Sesamum species.</title>
        <authorList>
            <person name="Miao H."/>
            <person name="Wang L."/>
            <person name="Qu L."/>
            <person name="Liu H."/>
            <person name="Sun Y."/>
            <person name="Le M."/>
            <person name="Wang Q."/>
            <person name="Wei S."/>
            <person name="Zheng Y."/>
            <person name="Lin W."/>
            <person name="Duan Y."/>
            <person name="Cao H."/>
            <person name="Xiong S."/>
            <person name="Wang X."/>
            <person name="Wei L."/>
            <person name="Li C."/>
            <person name="Ma Q."/>
            <person name="Ju M."/>
            <person name="Zhao R."/>
            <person name="Li G."/>
            <person name="Mu C."/>
            <person name="Tian Q."/>
            <person name="Mei H."/>
            <person name="Zhang T."/>
            <person name="Gao T."/>
            <person name="Zhang H."/>
        </authorList>
    </citation>
    <scope>NUCLEOTIDE SEQUENCE</scope>
    <source>
        <strain evidence="1">KEN8</strain>
    </source>
</reference>
<evidence type="ECO:0008006" key="2">
    <source>
        <dbReference type="Google" id="ProtNLM"/>
    </source>
</evidence>
<name>A0AAW2K1H7_9LAMI</name>
<gene>
    <name evidence="1" type="ORF">Scaly_3055800</name>
</gene>
<accession>A0AAW2K1H7</accession>
<protein>
    <recommendedName>
        <fullName evidence="2">Reverse transcriptase domain-containing protein</fullName>
    </recommendedName>
</protein>